<dbReference type="InterPro" id="IPR051481">
    <property type="entry name" value="BTB-POZ/Galectin-3-binding"/>
</dbReference>
<dbReference type="InterPro" id="IPR000210">
    <property type="entry name" value="BTB/POZ_dom"/>
</dbReference>
<dbReference type="Gene3D" id="1.25.40.420">
    <property type="match status" value="1"/>
</dbReference>
<evidence type="ECO:0000259" key="1">
    <source>
        <dbReference type="PROSITE" id="PS50097"/>
    </source>
</evidence>
<dbReference type="PROSITE" id="PS50097">
    <property type="entry name" value="BTB"/>
    <property type="match status" value="1"/>
</dbReference>
<dbReference type="InterPro" id="IPR011705">
    <property type="entry name" value="BACK"/>
</dbReference>
<gene>
    <name evidence="2" type="ORF">SNE40_016330</name>
</gene>
<dbReference type="SUPFAM" id="SSF54695">
    <property type="entry name" value="POZ domain"/>
    <property type="match status" value="1"/>
</dbReference>
<keyword evidence="3" id="KW-1185">Reference proteome</keyword>
<dbReference type="Pfam" id="PF00651">
    <property type="entry name" value="BTB"/>
    <property type="match status" value="1"/>
</dbReference>
<sequence length="459" mass="53261">MSLSEFDSIHVPLEPWDIDDNGDNLLLIDPIHQRMDAQETVPQPAPAPTTDMEGDNVLRDEDNFIQNVSQFYNQESLSDILLVVGDQKYYGHKFVLAKSSEVFRTMLYDQRYIQAGLPEVELSESLECQQYFDRFLRFLYTAEININIDSAVGILCLADKYNVSSLKSLCTKYMVINTRSPKVKNALQWYSWAKALNLEDLIDQCSKTIAWNTDLILGMPEWFDMEFDFVSDLLCNSQLVVQEEYSLFKALMSWLLHDQRQEKLVENSKDLLPMIRYSQMLVKQLYEIETTAREEEYALCREVLLDLVSKAYRFRSLCPSQLDLEVSFKDMCYLPRNYITLTVDTVRMQNTLRFGIQVDVKTYVGPVPSEKREGEWKITYRKNQELWTLQIYCHESAMINGEAQIQASVVIYNEQDHVIHVDAAPSHICTRANNLSMNFHVPKPEEAKTMAVLIKPIPK</sequence>
<dbReference type="PANTHER" id="PTHR24410">
    <property type="entry name" value="HL07962P-RELATED"/>
    <property type="match status" value="1"/>
</dbReference>
<dbReference type="CDD" id="cd18493">
    <property type="entry name" value="BACK_BTBD17"/>
    <property type="match status" value="1"/>
</dbReference>
<organism evidence="2 3">
    <name type="scientific">Patella caerulea</name>
    <name type="common">Rayed Mediterranean limpet</name>
    <dbReference type="NCBI Taxonomy" id="87958"/>
    <lineage>
        <taxon>Eukaryota</taxon>
        <taxon>Metazoa</taxon>
        <taxon>Spiralia</taxon>
        <taxon>Lophotrochozoa</taxon>
        <taxon>Mollusca</taxon>
        <taxon>Gastropoda</taxon>
        <taxon>Patellogastropoda</taxon>
        <taxon>Patelloidea</taxon>
        <taxon>Patellidae</taxon>
        <taxon>Patella</taxon>
    </lineage>
</organism>
<name>A0AAN8J8G1_PATCE</name>
<proteinExistence type="predicted"/>
<accession>A0AAN8J8G1</accession>
<dbReference type="SMART" id="SM00875">
    <property type="entry name" value="BACK"/>
    <property type="match status" value="1"/>
</dbReference>
<dbReference type="AlphaFoldDB" id="A0AAN8J8G1"/>
<dbReference type="SMART" id="SM00225">
    <property type="entry name" value="BTB"/>
    <property type="match status" value="1"/>
</dbReference>
<dbReference type="Pfam" id="PF07707">
    <property type="entry name" value="BACK"/>
    <property type="match status" value="1"/>
</dbReference>
<evidence type="ECO:0000313" key="3">
    <source>
        <dbReference type="Proteomes" id="UP001347796"/>
    </source>
</evidence>
<evidence type="ECO:0000313" key="2">
    <source>
        <dbReference type="EMBL" id="KAK6172727.1"/>
    </source>
</evidence>
<dbReference type="Gene3D" id="3.30.710.10">
    <property type="entry name" value="Potassium Channel Kv1.1, Chain A"/>
    <property type="match status" value="1"/>
</dbReference>
<reference evidence="2 3" key="1">
    <citation type="submission" date="2024-01" db="EMBL/GenBank/DDBJ databases">
        <title>The genome of the rayed Mediterranean limpet Patella caerulea (Linnaeus, 1758).</title>
        <authorList>
            <person name="Anh-Thu Weber A."/>
            <person name="Halstead-Nussloch G."/>
        </authorList>
    </citation>
    <scope>NUCLEOTIDE SEQUENCE [LARGE SCALE GENOMIC DNA]</scope>
    <source>
        <strain evidence="2">AATW-2023a</strain>
        <tissue evidence="2">Whole specimen</tissue>
    </source>
</reference>
<dbReference type="CDD" id="cd18292">
    <property type="entry name" value="BTB_POZ_BTBD17"/>
    <property type="match status" value="1"/>
</dbReference>
<comment type="caution">
    <text evidence="2">The sequence shown here is derived from an EMBL/GenBank/DDBJ whole genome shotgun (WGS) entry which is preliminary data.</text>
</comment>
<dbReference type="EMBL" id="JAZGQO010000011">
    <property type="protein sequence ID" value="KAK6172727.1"/>
    <property type="molecule type" value="Genomic_DNA"/>
</dbReference>
<dbReference type="PANTHER" id="PTHR24410:SF41">
    <property type="entry name" value="HL07962P"/>
    <property type="match status" value="1"/>
</dbReference>
<dbReference type="Proteomes" id="UP001347796">
    <property type="component" value="Unassembled WGS sequence"/>
</dbReference>
<dbReference type="InterPro" id="IPR011333">
    <property type="entry name" value="SKP1/BTB/POZ_sf"/>
</dbReference>
<feature type="domain" description="BTB" evidence="1">
    <location>
        <begin position="78"/>
        <end position="148"/>
    </location>
</feature>
<protein>
    <recommendedName>
        <fullName evidence="1">BTB domain-containing protein</fullName>
    </recommendedName>
</protein>